<evidence type="ECO:0000256" key="3">
    <source>
        <dbReference type="ARBA" id="ARBA00022801"/>
    </source>
</evidence>
<dbReference type="Pfam" id="PF17389">
    <property type="entry name" value="Bac_rhamnosid6H"/>
    <property type="match status" value="1"/>
</dbReference>
<evidence type="ECO:0000256" key="2">
    <source>
        <dbReference type="ARBA" id="ARBA00012652"/>
    </source>
</evidence>
<dbReference type="Gene3D" id="2.60.420.10">
    <property type="entry name" value="Maltose phosphorylase, domain 3"/>
    <property type="match status" value="1"/>
</dbReference>
<dbReference type="InterPro" id="IPR012341">
    <property type="entry name" value="6hp_glycosidase-like_sf"/>
</dbReference>
<dbReference type="Pfam" id="PF17390">
    <property type="entry name" value="Bac_rhamnosid_C"/>
    <property type="match status" value="1"/>
</dbReference>
<dbReference type="InterPro" id="IPR013737">
    <property type="entry name" value="Bac_rhamnosid_N"/>
</dbReference>
<gene>
    <name evidence="8" type="ORF">IEN85_19180</name>
</gene>
<dbReference type="GO" id="GO:0030596">
    <property type="term" value="F:alpha-L-rhamnosidase activity"/>
    <property type="evidence" value="ECO:0007669"/>
    <property type="project" value="UniProtKB-EC"/>
</dbReference>
<evidence type="ECO:0000259" key="7">
    <source>
        <dbReference type="Pfam" id="PF17390"/>
    </source>
</evidence>
<dbReference type="InterPro" id="IPR035396">
    <property type="entry name" value="Bac_rhamnosid6H"/>
</dbReference>
<feature type="domain" description="Bacterial alpha-L-rhamnosidase N-terminal" evidence="5">
    <location>
        <begin position="154"/>
        <end position="322"/>
    </location>
</feature>
<evidence type="ECO:0000313" key="8">
    <source>
        <dbReference type="EMBL" id="MBD5781633.1"/>
    </source>
</evidence>
<dbReference type="InterPro" id="IPR035398">
    <property type="entry name" value="Bac_rhamnosid_C"/>
</dbReference>
<name>A0A927IJB7_9BACT</name>
<comment type="caution">
    <text evidence="8">The sequence shown here is derived from an EMBL/GenBank/DDBJ whole genome shotgun (WGS) entry which is preliminary data.</text>
</comment>
<evidence type="ECO:0000259" key="6">
    <source>
        <dbReference type="Pfam" id="PF17389"/>
    </source>
</evidence>
<dbReference type="Gene3D" id="2.60.40.10">
    <property type="entry name" value="Immunoglobulins"/>
    <property type="match status" value="1"/>
</dbReference>
<sequence>MPDPQSIALPINLKANSRINPIGLDDSTPRLSWQLADKRYGAAQSSYQIQASSRKDAWDASDLLWDTGRVQSDRSLHLPYGGPNLQSGQQVFWRTRIWDAWKKVGPWSEVASFETGLLHAEDWKAKWIGLKDEGAKESVPCPHLRKEFSLDTPIASGRLYVSARGVCQLFVNGKPVTADRFAPGWTEYDKTLHTFSYDVTELLETGANAIGIILADGWFRGNLFHPTIRANYGDQLSALAQLEIVDAQGKTHSVVTDESWKSATGPYLAADIYDGETYDARKQMPGWSSPGFKASGWKKATCYPAPEATLKPRIGPPVRVQETLKPQSTKRSGPNSYIADFGQVITGVARIKVREGKGKKITLQFAEMLNPDGSLYRENLRYAKATDHYVCRGEGTETYEPLFTYHGFRYMEISGVSSKPTPASLQALVLHSDMEATGSFQCSHPDINQLQSNIVWGQKGNFLELPTDCPQRDERLGWTGDAQVFAPTANFNFDTSTFFREWIRTLVDSQAPDGSFPDISPDLFASNTKRPFSIPLVSEHFGNAGWADAGVICPWETYLSFGDKSILEDNYDAMSAWIDYQESTSHELIRPVTVYGDWLAPDAPRPEWAPTPSDLIGTAYFARTTEIMIDVAKLLGRPDDQSRFEKLHQNIKLAFRNAFTAPSGLLVGDTQTAYLMALAFDLLEGEQRSRAIERLLHTIERRGNHLSTGFLGTPLLCPTLSKVGHSDMAYRVLMQKTYPGWLFPVSNGATTMWERWDSWTPEKGFGDTGMNSFNHYAYGAIGQWLYNTVGGISQESGSSAYKRILFTPTPGNGINWAKTSLKSPYGLIRCEWKQSEGYFAMEVEIPPNSVGEVHIPARDHSAVEYLSEETWDRVHTRPYRYEKQHGIYALPAGVYKFKSQL</sequence>
<evidence type="ECO:0000256" key="1">
    <source>
        <dbReference type="ARBA" id="ARBA00001445"/>
    </source>
</evidence>
<dbReference type="Pfam" id="PF25788">
    <property type="entry name" value="Ig_Rha78A_N"/>
    <property type="match status" value="1"/>
</dbReference>
<dbReference type="Pfam" id="PF05592">
    <property type="entry name" value="Bac_rhamnosid"/>
    <property type="match status" value="1"/>
</dbReference>
<feature type="domain" description="Alpha-L-rhamnosidase concanavalin-like" evidence="4">
    <location>
        <begin position="331"/>
        <end position="431"/>
    </location>
</feature>
<keyword evidence="3 8" id="KW-0378">Hydrolase</keyword>
<dbReference type="InterPro" id="IPR013783">
    <property type="entry name" value="Ig-like_fold"/>
</dbReference>
<dbReference type="InterPro" id="IPR016007">
    <property type="entry name" value="Alpha_rhamnosid"/>
</dbReference>
<dbReference type="Gene3D" id="2.60.120.260">
    <property type="entry name" value="Galactose-binding domain-like"/>
    <property type="match status" value="2"/>
</dbReference>
<feature type="domain" description="Alpha-L-rhamnosidase six-hairpin glycosidase" evidence="6">
    <location>
        <begin position="436"/>
        <end position="789"/>
    </location>
</feature>
<dbReference type="RefSeq" id="WP_191618717.1">
    <property type="nucleotide sequence ID" value="NZ_JACYFG010000051.1"/>
</dbReference>
<dbReference type="SUPFAM" id="SSF48208">
    <property type="entry name" value="Six-hairpin glycosidases"/>
    <property type="match status" value="1"/>
</dbReference>
<protein>
    <recommendedName>
        <fullName evidence="2">alpha-L-rhamnosidase</fullName>
        <ecNumber evidence="2">3.2.1.40</ecNumber>
    </recommendedName>
</protein>
<accession>A0A927IJB7</accession>
<dbReference type="Gene3D" id="1.50.10.10">
    <property type="match status" value="1"/>
</dbReference>
<dbReference type="PANTHER" id="PTHR33307">
    <property type="entry name" value="ALPHA-RHAMNOSIDASE (EUROFUNG)"/>
    <property type="match status" value="1"/>
</dbReference>
<keyword evidence="9" id="KW-1185">Reference proteome</keyword>
<proteinExistence type="predicted"/>
<dbReference type="GO" id="GO:0005975">
    <property type="term" value="P:carbohydrate metabolic process"/>
    <property type="evidence" value="ECO:0007669"/>
    <property type="project" value="InterPro"/>
</dbReference>
<reference evidence="8" key="1">
    <citation type="submission" date="2020-09" db="EMBL/GenBank/DDBJ databases">
        <title>Pelagicoccus enzymogenes sp. nov. with an EPS production, isolated from marine sediment.</title>
        <authorList>
            <person name="Feng X."/>
        </authorList>
    </citation>
    <scope>NUCLEOTIDE SEQUENCE</scope>
    <source>
        <strain evidence="8">NFK12</strain>
    </source>
</reference>
<dbReference type="Proteomes" id="UP000622317">
    <property type="component" value="Unassembled WGS sequence"/>
</dbReference>
<dbReference type="PANTHER" id="PTHR33307:SF6">
    <property type="entry name" value="ALPHA-RHAMNOSIDASE (EUROFUNG)-RELATED"/>
    <property type="match status" value="1"/>
</dbReference>
<comment type="catalytic activity">
    <reaction evidence="1">
        <text>Hydrolysis of terminal non-reducing alpha-L-rhamnose residues in alpha-L-rhamnosides.</text>
        <dbReference type="EC" id="3.2.1.40"/>
    </reaction>
</comment>
<feature type="domain" description="Alpha-L-rhamnosidase C-terminal" evidence="7">
    <location>
        <begin position="791"/>
        <end position="861"/>
    </location>
</feature>
<dbReference type="InterPro" id="IPR008928">
    <property type="entry name" value="6-hairpin_glycosidase_sf"/>
</dbReference>
<evidence type="ECO:0000259" key="4">
    <source>
        <dbReference type="Pfam" id="PF05592"/>
    </source>
</evidence>
<dbReference type="PIRSF" id="PIRSF010631">
    <property type="entry name" value="A-rhamnsds"/>
    <property type="match status" value="1"/>
</dbReference>
<dbReference type="EMBL" id="JACYFG010000051">
    <property type="protein sequence ID" value="MBD5781633.1"/>
    <property type="molecule type" value="Genomic_DNA"/>
</dbReference>
<dbReference type="InterPro" id="IPR008902">
    <property type="entry name" value="Rhamnosid_concanavalin"/>
</dbReference>
<evidence type="ECO:0000259" key="5">
    <source>
        <dbReference type="Pfam" id="PF08531"/>
    </source>
</evidence>
<dbReference type="EC" id="3.2.1.40" evidence="2"/>
<dbReference type="Pfam" id="PF08531">
    <property type="entry name" value="Bac_rhamnosid_N"/>
    <property type="match status" value="1"/>
</dbReference>
<evidence type="ECO:0000313" key="9">
    <source>
        <dbReference type="Proteomes" id="UP000622317"/>
    </source>
</evidence>
<organism evidence="8 9">
    <name type="scientific">Pelagicoccus enzymogenes</name>
    <dbReference type="NCBI Taxonomy" id="2773457"/>
    <lineage>
        <taxon>Bacteria</taxon>
        <taxon>Pseudomonadati</taxon>
        <taxon>Verrucomicrobiota</taxon>
        <taxon>Opitutia</taxon>
        <taxon>Puniceicoccales</taxon>
        <taxon>Pelagicoccaceae</taxon>
        <taxon>Pelagicoccus</taxon>
    </lineage>
</organism>
<dbReference type="AlphaFoldDB" id="A0A927IJB7"/>